<protein>
    <recommendedName>
        <fullName evidence="3">Phage gp6-like head-tail connector protein</fullName>
    </recommendedName>
</protein>
<evidence type="ECO:0008006" key="3">
    <source>
        <dbReference type="Google" id="ProtNLM"/>
    </source>
</evidence>
<dbReference type="Proteomes" id="UP001214043">
    <property type="component" value="Chromosome"/>
</dbReference>
<sequence length="201" mass="21886">MKTYSLTRTTAPAAPFLSLDEIRTHLRIVTGDDDALLTALYYAVEGHLDGPDGVLNRALMTQEWTLTIDCFPGVCGLRLPLAPTVSVDSVTYTDDDDQEQTVASSVYQISERHDRSTLLLAPGQSWPGDLSEARGAVSIAFTCGYGAASDVPHPIRAAALLMIGWLFENRESAMIGGAITENPAVKNLLRPFRVDQWGFDE</sequence>
<dbReference type="Gene3D" id="1.10.3230.30">
    <property type="entry name" value="Phage gp6-like head-tail connector protein"/>
    <property type="match status" value="1"/>
</dbReference>
<dbReference type="KEGG" id="hfl:PUV54_00115"/>
<dbReference type="RefSeq" id="WP_274493484.1">
    <property type="nucleotide sequence ID" value="NZ_CP118166.1"/>
</dbReference>
<gene>
    <name evidence="1" type="ORF">PUV54_00115</name>
</gene>
<dbReference type="AlphaFoldDB" id="A0AAE9ZEG2"/>
<dbReference type="EMBL" id="CP118166">
    <property type="protein sequence ID" value="WDI31597.1"/>
    <property type="molecule type" value="Genomic_DNA"/>
</dbReference>
<keyword evidence="2" id="KW-1185">Reference proteome</keyword>
<dbReference type="CDD" id="cd08054">
    <property type="entry name" value="gp6"/>
    <property type="match status" value="1"/>
</dbReference>
<dbReference type="NCBIfam" id="TIGR02215">
    <property type="entry name" value="phage_chp_gp8"/>
    <property type="match status" value="1"/>
</dbReference>
<name>A0AAE9ZEG2_9PROT</name>
<evidence type="ECO:0000313" key="2">
    <source>
        <dbReference type="Proteomes" id="UP001214043"/>
    </source>
</evidence>
<reference evidence="1" key="1">
    <citation type="submission" date="2023-02" db="EMBL/GenBank/DDBJ databases">
        <title>Genome sequence of Hyphococcus flavus.</title>
        <authorList>
            <person name="Rong J.-C."/>
            <person name="Zhao Q."/>
            <person name="Yi M."/>
            <person name="Wu J.-Y."/>
        </authorList>
    </citation>
    <scope>NUCLEOTIDE SEQUENCE</scope>
    <source>
        <strain evidence="1">MCCC 1K03223</strain>
    </source>
</reference>
<evidence type="ECO:0000313" key="1">
    <source>
        <dbReference type="EMBL" id="WDI31597.1"/>
    </source>
</evidence>
<proteinExistence type="predicted"/>
<organism evidence="1 2">
    <name type="scientific">Hyphococcus flavus</name>
    <dbReference type="NCBI Taxonomy" id="1866326"/>
    <lineage>
        <taxon>Bacteria</taxon>
        <taxon>Pseudomonadati</taxon>
        <taxon>Pseudomonadota</taxon>
        <taxon>Alphaproteobacteria</taxon>
        <taxon>Parvularculales</taxon>
        <taxon>Parvularculaceae</taxon>
        <taxon>Hyphococcus</taxon>
    </lineage>
</organism>
<dbReference type="InterPro" id="IPR011738">
    <property type="entry name" value="Phage_CHP"/>
</dbReference>
<accession>A0AAE9ZEG2</accession>